<gene>
    <name evidence="1" type="ORF">L6164_002290</name>
</gene>
<name>A0ACB9PXR3_BAUVA</name>
<keyword evidence="2" id="KW-1185">Reference proteome</keyword>
<dbReference type="EMBL" id="CM039427">
    <property type="protein sequence ID" value="KAI4353331.1"/>
    <property type="molecule type" value="Genomic_DNA"/>
</dbReference>
<evidence type="ECO:0000313" key="2">
    <source>
        <dbReference type="Proteomes" id="UP000828941"/>
    </source>
</evidence>
<comment type="caution">
    <text evidence="1">The sequence shown here is derived from an EMBL/GenBank/DDBJ whole genome shotgun (WGS) entry which is preliminary data.</text>
</comment>
<proteinExistence type="predicted"/>
<organism evidence="1 2">
    <name type="scientific">Bauhinia variegata</name>
    <name type="common">Purple orchid tree</name>
    <name type="synonym">Phanera variegata</name>
    <dbReference type="NCBI Taxonomy" id="167791"/>
    <lineage>
        <taxon>Eukaryota</taxon>
        <taxon>Viridiplantae</taxon>
        <taxon>Streptophyta</taxon>
        <taxon>Embryophyta</taxon>
        <taxon>Tracheophyta</taxon>
        <taxon>Spermatophyta</taxon>
        <taxon>Magnoliopsida</taxon>
        <taxon>eudicotyledons</taxon>
        <taxon>Gunneridae</taxon>
        <taxon>Pentapetalae</taxon>
        <taxon>rosids</taxon>
        <taxon>fabids</taxon>
        <taxon>Fabales</taxon>
        <taxon>Fabaceae</taxon>
        <taxon>Cercidoideae</taxon>
        <taxon>Cercideae</taxon>
        <taxon>Bauhiniinae</taxon>
        <taxon>Bauhinia</taxon>
    </lineage>
</organism>
<accession>A0ACB9PXR3</accession>
<protein>
    <submittedName>
        <fullName evidence="1">Uncharacterized protein</fullName>
    </submittedName>
</protein>
<reference evidence="1 2" key="1">
    <citation type="journal article" date="2022" name="DNA Res.">
        <title>Chromosomal-level genome assembly of the orchid tree Bauhinia variegata (Leguminosae; Cercidoideae) supports the allotetraploid origin hypothesis of Bauhinia.</title>
        <authorList>
            <person name="Zhong Y."/>
            <person name="Chen Y."/>
            <person name="Zheng D."/>
            <person name="Pang J."/>
            <person name="Liu Y."/>
            <person name="Luo S."/>
            <person name="Meng S."/>
            <person name="Qian L."/>
            <person name="Wei D."/>
            <person name="Dai S."/>
            <person name="Zhou R."/>
        </authorList>
    </citation>
    <scope>NUCLEOTIDE SEQUENCE [LARGE SCALE GENOMIC DNA]</scope>
    <source>
        <strain evidence="1">BV-YZ2020</strain>
    </source>
</reference>
<sequence>MKEKMTEPSTSIKIDDGSNSDMGVNREVNVTYMKRSSYGTCKSFGNAIEDIHTFEFLNGITPSSLPTHKLTLKVGVPVMLLRNIDERNAICNGTRLFITQLENHTPAFIPSESEISTIRVWVHFPELSMLYYNESVLKVIASTIRRSIKVDINTLEVLRGRFARVCL</sequence>
<evidence type="ECO:0000313" key="1">
    <source>
        <dbReference type="EMBL" id="KAI4353331.1"/>
    </source>
</evidence>
<dbReference type="Proteomes" id="UP000828941">
    <property type="component" value="Chromosome 2"/>
</dbReference>